<dbReference type="PANTHER" id="PTHR11727:SF7">
    <property type="entry name" value="DIMETHYLADENOSINE TRANSFERASE-RELATED"/>
    <property type="match status" value="1"/>
</dbReference>
<evidence type="ECO:0000256" key="3">
    <source>
        <dbReference type="ARBA" id="ARBA00022603"/>
    </source>
</evidence>
<dbReference type="GO" id="GO:0052910">
    <property type="term" value="F:23S rRNA (adenine(2085)-N(6))-dimethyltransferase activity"/>
    <property type="evidence" value="ECO:0007669"/>
    <property type="project" value="UniProtKB-EC"/>
</dbReference>
<dbReference type="Pfam" id="PF00398">
    <property type="entry name" value="RrnaAD"/>
    <property type="match status" value="1"/>
</dbReference>
<keyword evidence="3 8" id="KW-0489">Methyltransferase</keyword>
<dbReference type="NCBIfam" id="TIGR00755">
    <property type="entry name" value="ksgA"/>
    <property type="match status" value="1"/>
</dbReference>
<organism evidence="11 12">
    <name type="scientific">Secundilactobacillus silagei JCM 19001</name>
    <dbReference type="NCBI Taxonomy" id="1302250"/>
    <lineage>
        <taxon>Bacteria</taxon>
        <taxon>Bacillati</taxon>
        <taxon>Bacillota</taxon>
        <taxon>Bacilli</taxon>
        <taxon>Lactobacillales</taxon>
        <taxon>Lactobacillaceae</taxon>
        <taxon>Secundilactobacillus</taxon>
    </lineage>
</organism>
<keyword evidence="12" id="KW-1185">Reference proteome</keyword>
<dbReference type="Gene3D" id="1.10.8.100">
    <property type="entry name" value="Ribosomal RNA adenine dimethylase-like, domain 2"/>
    <property type="match status" value="1"/>
</dbReference>
<feature type="binding site" evidence="8 9">
    <location>
        <position position="31"/>
    </location>
    <ligand>
        <name>S-adenosyl-L-methionine</name>
        <dbReference type="ChEBI" id="CHEBI:59789"/>
    </ligand>
</feature>
<evidence type="ECO:0000256" key="6">
    <source>
        <dbReference type="ARBA" id="ARBA00022884"/>
    </source>
</evidence>
<proteinExistence type="inferred from homology"/>
<comment type="similarity">
    <text evidence="8">Belongs to the class I-like SAM-binding methyltransferase superfamily. rRNA adenine N(6)-methyltransferase family. RsmA subfamily.</text>
</comment>
<dbReference type="FunFam" id="3.40.50.150:FF:000023">
    <property type="entry name" value="Ribosomal RNA small subunit methyltransferase A"/>
    <property type="match status" value="1"/>
</dbReference>
<dbReference type="STRING" id="1302250.GCA_001313225_03544"/>
<gene>
    <name evidence="8 11" type="primary">ksgA</name>
    <name evidence="8" type="synonym">rsmA</name>
    <name evidence="11" type="ORF">IWT126_02361</name>
</gene>
<evidence type="ECO:0000259" key="10">
    <source>
        <dbReference type="SMART" id="SM00650"/>
    </source>
</evidence>
<dbReference type="InterPro" id="IPR001737">
    <property type="entry name" value="KsgA/Erm"/>
</dbReference>
<dbReference type="InterPro" id="IPR029063">
    <property type="entry name" value="SAM-dependent_MTases_sf"/>
</dbReference>
<dbReference type="Proteomes" id="UP000198402">
    <property type="component" value="Unassembled WGS sequence"/>
</dbReference>
<feature type="binding site" evidence="8 9">
    <location>
        <position position="129"/>
    </location>
    <ligand>
        <name>S-adenosyl-L-methionine</name>
        <dbReference type="ChEBI" id="CHEBI:59789"/>
    </ligand>
</feature>
<keyword evidence="1 8" id="KW-0963">Cytoplasm</keyword>
<evidence type="ECO:0000256" key="1">
    <source>
        <dbReference type="ARBA" id="ARBA00022490"/>
    </source>
</evidence>
<evidence type="ECO:0000256" key="7">
    <source>
        <dbReference type="ARBA" id="ARBA00049167"/>
    </source>
</evidence>
<dbReference type="InterPro" id="IPR023165">
    <property type="entry name" value="rRNA_Ade_diMease-like_C"/>
</dbReference>
<evidence type="ECO:0000256" key="9">
    <source>
        <dbReference type="PROSITE-ProRule" id="PRU01026"/>
    </source>
</evidence>
<dbReference type="OrthoDB" id="9814755at2"/>
<comment type="catalytic activity">
    <reaction evidence="8">
        <text>adenosine(1518)/adenosine(1519) in 16S rRNA + 4 S-adenosyl-L-methionine = N(6)-dimethyladenosine(1518)/N(6)-dimethyladenosine(1519) in 16S rRNA + 4 S-adenosyl-L-homocysteine + 4 H(+)</text>
        <dbReference type="Rhea" id="RHEA:19609"/>
        <dbReference type="Rhea" id="RHEA-COMP:10232"/>
        <dbReference type="Rhea" id="RHEA-COMP:10233"/>
        <dbReference type="ChEBI" id="CHEBI:15378"/>
        <dbReference type="ChEBI" id="CHEBI:57856"/>
        <dbReference type="ChEBI" id="CHEBI:59789"/>
        <dbReference type="ChEBI" id="CHEBI:74411"/>
        <dbReference type="ChEBI" id="CHEBI:74493"/>
        <dbReference type="EC" id="2.1.1.182"/>
    </reaction>
</comment>
<feature type="binding site" evidence="8 9">
    <location>
        <position position="79"/>
    </location>
    <ligand>
        <name>S-adenosyl-L-methionine</name>
        <dbReference type="ChEBI" id="CHEBI:59789"/>
    </ligand>
</feature>
<dbReference type="Gene3D" id="3.40.50.150">
    <property type="entry name" value="Vaccinia Virus protein VP39"/>
    <property type="match status" value="1"/>
</dbReference>
<dbReference type="SUPFAM" id="SSF53335">
    <property type="entry name" value="S-adenosyl-L-methionine-dependent methyltransferases"/>
    <property type="match status" value="1"/>
</dbReference>
<dbReference type="EMBL" id="BCMG01000015">
    <property type="protein sequence ID" value="GAX02296.1"/>
    <property type="molecule type" value="Genomic_DNA"/>
</dbReference>
<dbReference type="AlphaFoldDB" id="A0A1Z5IKT0"/>
<dbReference type="GO" id="GO:0003723">
    <property type="term" value="F:RNA binding"/>
    <property type="evidence" value="ECO:0007669"/>
    <property type="project" value="UniProtKB-UniRule"/>
</dbReference>
<comment type="catalytic activity">
    <reaction evidence="7">
        <text>adenosine(2085) in 23S rRNA + 2 S-adenosyl-L-methionine = N(6)-dimethyladenosine(2085) in 23S rRNA + 2 S-adenosyl-L-homocysteine + 2 H(+)</text>
        <dbReference type="Rhea" id="RHEA:42784"/>
        <dbReference type="Rhea" id="RHEA-COMP:10237"/>
        <dbReference type="Rhea" id="RHEA-COMP:10238"/>
        <dbReference type="ChEBI" id="CHEBI:15378"/>
        <dbReference type="ChEBI" id="CHEBI:57856"/>
        <dbReference type="ChEBI" id="CHEBI:59789"/>
        <dbReference type="ChEBI" id="CHEBI:74411"/>
        <dbReference type="ChEBI" id="CHEBI:74493"/>
        <dbReference type="EC" id="2.1.1.184"/>
    </reaction>
</comment>
<evidence type="ECO:0000313" key="11">
    <source>
        <dbReference type="EMBL" id="GAX02296.1"/>
    </source>
</evidence>
<feature type="binding site" evidence="8 9">
    <location>
        <position position="33"/>
    </location>
    <ligand>
        <name>S-adenosyl-L-methionine</name>
        <dbReference type="ChEBI" id="CHEBI:59789"/>
    </ligand>
</feature>
<sequence>MSNTPLIASPARTQAIINRYGLNIKKSLGQNFLTDINILEHIVQAAELSEKDNVIEIGPGIGGLTEFLAQNSHHVLAFEIDEQLVPILGETLSQYDNITILNQDILKANLPKVIKENFDQDRPLKLVANLPYYITTPILMNVLQSGIQFDSITVMMQKEVADRLVAVPGTKAYGSLSIAVQYRTDAEVAFTVPRTAFIPQPNVDSAIVTMTKRVPFDPAPFDERVFSKFVKGSFMHRRKSFWNNLCAIFGKDQDVKDRITNVLNRVRISPQIRAERLTIEQFIVLVNALHEEGLL</sequence>
<comment type="caution">
    <text evidence="11">The sequence shown here is derived from an EMBL/GenBank/DDBJ whole genome shotgun (WGS) entry which is preliminary data.</text>
</comment>
<accession>A0A1Z5IKT0</accession>
<dbReference type="PROSITE" id="PS51689">
    <property type="entry name" value="SAM_RNA_A_N6_MT"/>
    <property type="match status" value="1"/>
</dbReference>
<keyword evidence="6 8" id="KW-0694">RNA-binding</keyword>
<name>A0A1Z5IKT0_9LACO</name>
<keyword evidence="5 8" id="KW-0949">S-adenosyl-L-methionine</keyword>
<dbReference type="PROSITE" id="PS01131">
    <property type="entry name" value="RRNA_A_DIMETH"/>
    <property type="match status" value="1"/>
</dbReference>
<keyword evidence="2 8" id="KW-0698">rRNA processing</keyword>
<evidence type="ECO:0000256" key="2">
    <source>
        <dbReference type="ARBA" id="ARBA00022552"/>
    </source>
</evidence>
<dbReference type="RefSeq" id="WP_089137310.1">
    <property type="nucleotide sequence ID" value="NZ_BCMG01000015.1"/>
</dbReference>
<evidence type="ECO:0000256" key="8">
    <source>
        <dbReference type="HAMAP-Rule" id="MF_00607"/>
    </source>
</evidence>
<dbReference type="GO" id="GO:0052908">
    <property type="term" value="F:16S rRNA (adenine(1518)-N(6)/adenine(1519)-N(6))-dimethyltransferase activity"/>
    <property type="evidence" value="ECO:0007669"/>
    <property type="project" value="UniProtKB-EC"/>
</dbReference>
<dbReference type="GO" id="GO:0005829">
    <property type="term" value="C:cytosol"/>
    <property type="evidence" value="ECO:0007669"/>
    <property type="project" value="TreeGrafter"/>
</dbReference>
<feature type="binding site" evidence="8 9">
    <location>
        <position position="58"/>
    </location>
    <ligand>
        <name>S-adenosyl-L-methionine</name>
        <dbReference type="ChEBI" id="CHEBI:59789"/>
    </ligand>
</feature>
<comment type="subcellular location">
    <subcellularLocation>
        <location evidence="8">Cytoplasm</location>
    </subcellularLocation>
</comment>
<dbReference type="InterPro" id="IPR020598">
    <property type="entry name" value="rRNA_Ade_methylase_Trfase_N"/>
</dbReference>
<keyword evidence="4 8" id="KW-0808">Transferase</keyword>
<feature type="binding site" evidence="8 9">
    <location>
        <position position="104"/>
    </location>
    <ligand>
        <name>S-adenosyl-L-methionine</name>
        <dbReference type="ChEBI" id="CHEBI:59789"/>
    </ligand>
</feature>
<dbReference type="CDD" id="cd02440">
    <property type="entry name" value="AdoMet_MTases"/>
    <property type="match status" value="1"/>
</dbReference>
<dbReference type="SMART" id="SM00650">
    <property type="entry name" value="rADc"/>
    <property type="match status" value="1"/>
</dbReference>
<feature type="domain" description="Ribosomal RNA adenine methylase transferase N-terminal" evidence="10">
    <location>
        <begin position="38"/>
        <end position="214"/>
    </location>
</feature>
<evidence type="ECO:0000256" key="5">
    <source>
        <dbReference type="ARBA" id="ARBA00022691"/>
    </source>
</evidence>
<reference evidence="11 12" key="1">
    <citation type="submission" date="2015-11" db="EMBL/GenBank/DDBJ databases">
        <title>Draft genome sequences of new species of the genus Lactobacillus isolated from orchardgrass silage.</title>
        <authorList>
            <person name="Tohno M."/>
            <person name="Tanizawa Y."/>
            <person name="Arita M."/>
        </authorList>
    </citation>
    <scope>NUCLEOTIDE SEQUENCE [LARGE SCALE GENOMIC DNA]</scope>
    <source>
        <strain evidence="11 12">IWT126</strain>
    </source>
</reference>
<dbReference type="EC" id="2.1.1.182" evidence="8"/>
<protein>
    <recommendedName>
        <fullName evidence="8">Ribosomal RNA small subunit methyltransferase A</fullName>
        <ecNumber evidence="8">2.1.1.182</ecNumber>
    </recommendedName>
    <alternativeName>
        <fullName evidence="8">16S rRNA (adenine(1518)-N(6)/adenine(1519)-N(6))-dimethyltransferase</fullName>
    </alternativeName>
    <alternativeName>
        <fullName evidence="8">16S rRNA dimethyladenosine transferase</fullName>
    </alternativeName>
    <alternativeName>
        <fullName evidence="8">16S rRNA dimethylase</fullName>
    </alternativeName>
    <alternativeName>
        <fullName evidence="8">S-adenosylmethionine-6-N', N'-adenosyl(rRNA) dimethyltransferase</fullName>
    </alternativeName>
</protein>
<evidence type="ECO:0000313" key="12">
    <source>
        <dbReference type="Proteomes" id="UP000198402"/>
    </source>
</evidence>
<comment type="function">
    <text evidence="8">Specifically dimethylates two adjacent adenosines (A1518 and A1519) in the loop of a conserved hairpin near the 3'-end of 16S rRNA in the 30S particle. May play a critical role in biogenesis of 30S subunits.</text>
</comment>
<evidence type="ECO:0000256" key="4">
    <source>
        <dbReference type="ARBA" id="ARBA00022679"/>
    </source>
</evidence>
<dbReference type="PANTHER" id="PTHR11727">
    <property type="entry name" value="DIMETHYLADENOSINE TRANSFERASE"/>
    <property type="match status" value="1"/>
</dbReference>
<dbReference type="InterPro" id="IPR020596">
    <property type="entry name" value="rRNA_Ade_Mease_Trfase_CS"/>
</dbReference>
<dbReference type="InterPro" id="IPR011530">
    <property type="entry name" value="rRNA_adenine_dimethylase"/>
</dbReference>
<dbReference type="HAMAP" id="MF_00607">
    <property type="entry name" value="16SrRNA_methyltr_A"/>
    <property type="match status" value="1"/>
</dbReference>